<feature type="region of interest" description="Disordered" evidence="1">
    <location>
        <begin position="1"/>
        <end position="181"/>
    </location>
</feature>
<sequence>MLAIYRTFSGQEPAPKKRPILTVESLSGDEEESPPVPLKWRKLKKAAPAPEPRLVIRTKVTGNKPRPPHVIIEEPTEEELNILLSKPVESDNSSPGAEVPLQETEGTSAPTRHPVEGSDTFVNSTGEPTFNPSSFVSSANEVNQTSEPQDSADHSRQHEEELVDDEFLAATEDVPEEHHQE</sequence>
<evidence type="ECO:0000256" key="1">
    <source>
        <dbReference type="SAM" id="MobiDB-lite"/>
    </source>
</evidence>
<reference evidence="2 3" key="1">
    <citation type="submission" date="2023-01" db="EMBL/GenBank/DDBJ databases">
        <authorList>
            <person name="Kreplak J."/>
        </authorList>
    </citation>
    <scope>NUCLEOTIDE SEQUENCE [LARGE SCALE GENOMIC DNA]</scope>
</reference>
<name>A0AAV1A4Z8_VICFA</name>
<feature type="compositionally biased region" description="Basic and acidic residues" evidence="1">
    <location>
        <begin position="151"/>
        <end position="160"/>
    </location>
</feature>
<dbReference type="EMBL" id="OX451738">
    <property type="protein sequence ID" value="CAI8604713.1"/>
    <property type="molecule type" value="Genomic_DNA"/>
</dbReference>
<evidence type="ECO:0000313" key="3">
    <source>
        <dbReference type="Proteomes" id="UP001157006"/>
    </source>
</evidence>
<dbReference type="AlphaFoldDB" id="A0AAV1A4Z8"/>
<accession>A0AAV1A4Z8</accession>
<dbReference type="Proteomes" id="UP001157006">
    <property type="component" value="Chromosome 3"/>
</dbReference>
<organism evidence="2 3">
    <name type="scientific">Vicia faba</name>
    <name type="common">Broad bean</name>
    <name type="synonym">Faba vulgaris</name>
    <dbReference type="NCBI Taxonomy" id="3906"/>
    <lineage>
        <taxon>Eukaryota</taxon>
        <taxon>Viridiplantae</taxon>
        <taxon>Streptophyta</taxon>
        <taxon>Embryophyta</taxon>
        <taxon>Tracheophyta</taxon>
        <taxon>Spermatophyta</taxon>
        <taxon>Magnoliopsida</taxon>
        <taxon>eudicotyledons</taxon>
        <taxon>Gunneridae</taxon>
        <taxon>Pentapetalae</taxon>
        <taxon>rosids</taxon>
        <taxon>fabids</taxon>
        <taxon>Fabales</taxon>
        <taxon>Fabaceae</taxon>
        <taxon>Papilionoideae</taxon>
        <taxon>50 kb inversion clade</taxon>
        <taxon>NPAAA clade</taxon>
        <taxon>Hologalegina</taxon>
        <taxon>IRL clade</taxon>
        <taxon>Fabeae</taxon>
        <taxon>Vicia</taxon>
    </lineage>
</organism>
<protein>
    <submittedName>
        <fullName evidence="2">Uncharacterized protein</fullName>
    </submittedName>
</protein>
<proteinExistence type="predicted"/>
<feature type="compositionally biased region" description="Polar residues" evidence="1">
    <location>
        <begin position="120"/>
        <end position="149"/>
    </location>
</feature>
<evidence type="ECO:0000313" key="2">
    <source>
        <dbReference type="EMBL" id="CAI8604713.1"/>
    </source>
</evidence>
<gene>
    <name evidence="2" type="ORF">VFH_III146720</name>
</gene>
<keyword evidence="3" id="KW-1185">Reference proteome</keyword>